<organism evidence="3 4">
    <name type="scientific">Dichanthelium oligosanthes</name>
    <dbReference type="NCBI Taxonomy" id="888268"/>
    <lineage>
        <taxon>Eukaryota</taxon>
        <taxon>Viridiplantae</taxon>
        <taxon>Streptophyta</taxon>
        <taxon>Embryophyta</taxon>
        <taxon>Tracheophyta</taxon>
        <taxon>Spermatophyta</taxon>
        <taxon>Magnoliopsida</taxon>
        <taxon>Liliopsida</taxon>
        <taxon>Poales</taxon>
        <taxon>Poaceae</taxon>
        <taxon>PACMAD clade</taxon>
        <taxon>Panicoideae</taxon>
        <taxon>Panicodae</taxon>
        <taxon>Paniceae</taxon>
        <taxon>Dichantheliinae</taxon>
        <taxon>Dichanthelium</taxon>
    </lineage>
</organism>
<dbReference type="Proteomes" id="UP000095767">
    <property type="component" value="Unassembled WGS sequence"/>
</dbReference>
<dbReference type="Pfam" id="PF13483">
    <property type="entry name" value="Lactamase_B_3"/>
    <property type="match status" value="1"/>
</dbReference>
<protein>
    <recommendedName>
        <fullName evidence="5">Metallo-beta-lactamase domain-containing protein</fullName>
    </recommendedName>
</protein>
<dbReference type="EMBL" id="LWDX02042907">
    <property type="protein sequence ID" value="OEL23285.1"/>
    <property type="molecule type" value="Genomic_DNA"/>
</dbReference>
<feature type="compositionally biased region" description="Low complexity" evidence="1">
    <location>
        <begin position="42"/>
        <end position="59"/>
    </location>
</feature>
<dbReference type="PANTHER" id="PTHR36142:SF2">
    <property type="entry name" value="METALLO-HYDROLASE_OXIDOREDUCTASE SUPERFAMILY PROTEIN"/>
    <property type="match status" value="1"/>
</dbReference>
<name>A0A1E5VE13_9POAL</name>
<feature type="region of interest" description="Disordered" evidence="1">
    <location>
        <begin position="40"/>
        <end position="69"/>
    </location>
</feature>
<keyword evidence="4" id="KW-1185">Reference proteome</keyword>
<comment type="caution">
    <text evidence="3">The sequence shown here is derived from an EMBL/GenBank/DDBJ whole genome shotgun (WGS) entry which is preliminary data.</text>
</comment>
<dbReference type="PANTHER" id="PTHR36142">
    <property type="entry name" value="METALLO-HYDROLASE/OXIDOREDUCTASE SUPERFAMILY PROTEIN"/>
    <property type="match status" value="1"/>
</dbReference>
<evidence type="ECO:0000313" key="4">
    <source>
        <dbReference type="Proteomes" id="UP000095767"/>
    </source>
</evidence>
<sequence length="370" mass="39550">MAMAAGRLQLLFSPTTPVAAASPCRRLSIPAWSRRPDPRSIAAAAAASSSSSSSSSSASEQSTTTISKGKTARKVTLKLTYLEINSWVWEVQQQGQSQAPLRVLVDPLVVGNLDFGAPWLFDGAKKNPKVKALGVDDLLSPEKTTGPADLLLITQSLDDHCHVRTLTQLSARAPDLPVVTTPNAQPVLASLPTPFRRVTYLEPGQSTAVNDRVRVLATAGPVLGPPWQRPENGYILMTADDGHGLLYYEPHCVYDGSFLEKKRLQADVVITPVVKQLLPANFTLVSGQEDAVDLARLLRARYVVPMSNGDVDAGGLLAAVLSKQGTTESFEAMLSEALPQVQVLDPTPGVPLQLELDISGAASDDDDDEQ</sequence>
<evidence type="ECO:0000256" key="2">
    <source>
        <dbReference type="SAM" id="SignalP"/>
    </source>
</evidence>
<dbReference type="OrthoDB" id="332863at2759"/>
<feature type="chain" id="PRO_5009188014" description="Metallo-beta-lactamase domain-containing protein" evidence="2">
    <location>
        <begin position="21"/>
        <end position="370"/>
    </location>
</feature>
<reference evidence="3 4" key="1">
    <citation type="submission" date="2016-09" db="EMBL/GenBank/DDBJ databases">
        <title>The draft genome of Dichanthelium oligosanthes: A C3 panicoid grass species.</title>
        <authorList>
            <person name="Studer A.J."/>
            <person name="Schnable J.C."/>
            <person name="Brutnell T.P."/>
        </authorList>
    </citation>
    <scope>NUCLEOTIDE SEQUENCE [LARGE SCALE GENOMIC DNA]</scope>
    <source>
        <strain evidence="4">cv. Kellogg 1175</strain>
        <tissue evidence="3">Leaf</tissue>
    </source>
</reference>
<feature type="signal peptide" evidence="2">
    <location>
        <begin position="1"/>
        <end position="20"/>
    </location>
</feature>
<evidence type="ECO:0000256" key="1">
    <source>
        <dbReference type="SAM" id="MobiDB-lite"/>
    </source>
</evidence>
<dbReference type="AlphaFoldDB" id="A0A1E5VE13"/>
<dbReference type="SUPFAM" id="SSF56281">
    <property type="entry name" value="Metallo-hydrolase/oxidoreductase"/>
    <property type="match status" value="1"/>
</dbReference>
<accession>A0A1E5VE13</accession>
<dbReference type="STRING" id="888268.A0A1E5VE13"/>
<gene>
    <name evidence="3" type="ORF">BAE44_0015697</name>
</gene>
<evidence type="ECO:0000313" key="3">
    <source>
        <dbReference type="EMBL" id="OEL23285.1"/>
    </source>
</evidence>
<evidence type="ECO:0008006" key="5">
    <source>
        <dbReference type="Google" id="ProtNLM"/>
    </source>
</evidence>
<proteinExistence type="predicted"/>
<dbReference type="InterPro" id="IPR036866">
    <property type="entry name" value="RibonucZ/Hydroxyglut_hydro"/>
</dbReference>
<keyword evidence="2" id="KW-0732">Signal</keyword>
<dbReference type="Gene3D" id="3.60.15.10">
    <property type="entry name" value="Ribonuclease Z/Hydroxyacylglutathione hydrolase-like"/>
    <property type="match status" value="1"/>
</dbReference>